<dbReference type="EMBL" id="DRLF01000039">
    <property type="protein sequence ID" value="HEC05414.1"/>
    <property type="molecule type" value="Genomic_DNA"/>
</dbReference>
<protein>
    <submittedName>
        <fullName evidence="1">Uncharacterized protein</fullName>
    </submittedName>
</protein>
<comment type="caution">
    <text evidence="1">The sequence shown here is derived from an EMBL/GenBank/DDBJ whole genome shotgun (WGS) entry which is preliminary data.</text>
</comment>
<accession>A0A831RUY7</accession>
<name>A0A831RUY7_9GAMM</name>
<sequence>MDNDKMLNLVLNGYDVEMKGLSFIARSPLAEVSIGAMEGYAAHLDMLKCSRDSRQFVRSVTVAPGIVSAVSDSLALREVFFKAHLACCCELLDGWVLSMDLMKSEDLYRYVRKRIATEVEDDPERLFHYYQKLHSADAVRASQILKLVGVFELDSGEARQLSMGASGGNKDVESIHMVPRMACGDGVPGCAGPSVAFGVEVEQPRHVVLIDNDSRLQELYEELNTGNAGRLLAINDDALSAFDELEEKVLNGEIEQRNYVVGIRVDHRMIDDVRGFFSKLARIIQPQAEFFISVGSGNSLDEYEGRLRLMSELFDYLRGAGLEPLRFVLHRGRNLAENRDSPSFGHASIATHEIVHCRLEKNRLV</sequence>
<evidence type="ECO:0000313" key="1">
    <source>
        <dbReference type="EMBL" id="HEC05414.1"/>
    </source>
</evidence>
<dbReference type="Proteomes" id="UP000886339">
    <property type="component" value="Unassembled WGS sequence"/>
</dbReference>
<organism evidence="1">
    <name type="scientific">Thiolapillus brandeum</name>
    <dbReference type="NCBI Taxonomy" id="1076588"/>
    <lineage>
        <taxon>Bacteria</taxon>
        <taxon>Pseudomonadati</taxon>
        <taxon>Pseudomonadota</taxon>
        <taxon>Gammaproteobacteria</taxon>
        <taxon>Chromatiales</taxon>
        <taxon>Sedimenticolaceae</taxon>
        <taxon>Thiolapillus</taxon>
    </lineage>
</organism>
<reference evidence="1" key="1">
    <citation type="journal article" date="2020" name="mSystems">
        <title>Genome- and Community-Level Interaction Insights into Carbon Utilization and Element Cycling Functions of Hydrothermarchaeota in Hydrothermal Sediment.</title>
        <authorList>
            <person name="Zhou Z."/>
            <person name="Liu Y."/>
            <person name="Xu W."/>
            <person name="Pan J."/>
            <person name="Luo Z.H."/>
            <person name="Li M."/>
        </authorList>
    </citation>
    <scope>NUCLEOTIDE SEQUENCE [LARGE SCALE GENOMIC DNA]</scope>
    <source>
        <strain evidence="1">HyVt-458</strain>
    </source>
</reference>
<dbReference type="AlphaFoldDB" id="A0A831RUY7"/>
<gene>
    <name evidence="1" type="ORF">ENJ12_01050</name>
</gene>
<proteinExistence type="predicted"/>